<sequence>MDYTSFELRANSILLNGNGPKLLQKIINCPYRYDSNLQPFNLITKLEQAFIRSQENKFYKFLIECAEFLISQSFENEGIEYVKKSFVLRYLNTENTDEKLLSPEEITQKTVTVRFRTSIAFIDKNSKTLNLIFAKKRDVLSSGDIEKLSANIEQRIKALQLNYIDYKINYSIWFVEDNYSINYDYFNNFATTINNENTRFSVFYGANLFNEFNKTAEWKDIQEHIKTFKEKDLSSYLKMPNLAIDPETYKYMCEMSSSMWEKLNSDDYFMTKIRELIFSAYKDNNLTNAIKQRQNSTIESE</sequence>
<evidence type="ECO:0000313" key="1">
    <source>
        <dbReference type="EMBL" id="TQC54015.1"/>
    </source>
</evidence>
<reference evidence="1 2" key="1">
    <citation type="submission" date="2019-03" db="EMBL/GenBank/DDBJ databases">
        <title>Characterization of a novel Mycoplasma cynos real-time PCR assay.</title>
        <authorList>
            <person name="Tallmadge R.L."/>
            <person name="Mitchell P.K."/>
            <person name="Goodman L."/>
        </authorList>
    </citation>
    <scope>NUCLEOTIDE SEQUENCE [LARGE SCALE GENOMIC DNA]</scope>
    <source>
        <strain evidence="1 2">1642</strain>
    </source>
</reference>
<dbReference type="RefSeq" id="WP_141483744.1">
    <property type="nucleotide sequence ID" value="NZ_SMDN01000003.1"/>
</dbReference>
<accession>A0A507SUW7</accession>
<dbReference type="NCBIfam" id="NF045832">
    <property type="entry name" value="restrict_HpyAIV"/>
    <property type="match status" value="1"/>
</dbReference>
<dbReference type="Proteomes" id="UP000320801">
    <property type="component" value="Unassembled WGS sequence"/>
</dbReference>
<proteinExistence type="predicted"/>
<dbReference type="EMBL" id="SMDN01000003">
    <property type="protein sequence ID" value="TQC54015.1"/>
    <property type="molecule type" value="Genomic_DNA"/>
</dbReference>
<organism evidence="1 2">
    <name type="scientific">Mycoplasmopsis mucosicanis</name>
    <dbReference type="NCBI Taxonomy" id="458208"/>
    <lineage>
        <taxon>Bacteria</taxon>
        <taxon>Bacillati</taxon>
        <taxon>Mycoplasmatota</taxon>
        <taxon>Mycoplasmoidales</taxon>
        <taxon>Metamycoplasmataceae</taxon>
        <taxon>Mycoplasmopsis</taxon>
    </lineage>
</organism>
<protein>
    <submittedName>
        <fullName evidence="1">Uncharacterized protein</fullName>
    </submittedName>
</protein>
<gene>
    <name evidence="1" type="ORF">E1I18_00970</name>
</gene>
<name>A0A507SUW7_9BACT</name>
<comment type="caution">
    <text evidence="1">The sequence shown here is derived from an EMBL/GenBank/DDBJ whole genome shotgun (WGS) entry which is preliminary data.</text>
</comment>
<dbReference type="InterPro" id="IPR054784">
    <property type="entry name" value="HpyAIV-type_restriction_enz"/>
</dbReference>
<keyword evidence="2" id="KW-1185">Reference proteome</keyword>
<evidence type="ECO:0000313" key="2">
    <source>
        <dbReference type="Proteomes" id="UP000320801"/>
    </source>
</evidence>
<dbReference type="AlphaFoldDB" id="A0A507SUW7"/>
<dbReference type="OrthoDB" id="395749at2"/>